<dbReference type="Gene3D" id="1.10.3330.10">
    <property type="entry name" value="Oxo-4-hydroxy-4-carboxy-5-ureidoimidazoline decarboxylase"/>
    <property type="match status" value="2"/>
</dbReference>
<sequence length="203" mass="21512">MRPAPRSPPLSSHLPAQVRGAWGPGLTRFNALSAETAQDLLLHCCGNRRWAHRLAAHRPYPDPGALLAAAEEASYDLSPADLAEALAAEDPAELDPRAPYAAHLALRAALAEYERRFGHAFVVCLAGLAPQDRTDAVLSAIQSRLANSAEEERAVAADELRRLAGERLSELVPLCGPALPGGLAQALDEPADTPELVRFAPAG</sequence>
<protein>
    <submittedName>
        <fullName evidence="3">2-oxo-4-hydroxy-4-carboxy-5-ureidoimidazoline decarboxylase</fullName>
        <ecNumber evidence="3">4.1.1.97</ecNumber>
    </submittedName>
</protein>
<feature type="domain" description="Oxo-4-hydroxy-4-carboxy-5-ureidoimidazoline decarboxylase" evidence="2">
    <location>
        <begin position="101"/>
        <end position="168"/>
    </location>
</feature>
<dbReference type="InterPro" id="IPR036778">
    <property type="entry name" value="OHCU_decarboxylase_sf"/>
</dbReference>
<dbReference type="Pfam" id="PF09349">
    <property type="entry name" value="OHCU_decarbox"/>
    <property type="match status" value="2"/>
</dbReference>
<reference evidence="3 4" key="1">
    <citation type="submission" date="2019-12" db="EMBL/GenBank/DDBJ databases">
        <title>Genome sequence of Streptomyces bambusae.</title>
        <authorList>
            <person name="Bansal K."/>
            <person name="Choksket S."/>
            <person name="Korpole S."/>
            <person name="Patil P.B."/>
        </authorList>
    </citation>
    <scope>NUCLEOTIDE SEQUENCE [LARGE SCALE GENOMIC DNA]</scope>
    <source>
        <strain evidence="3 4">SK60</strain>
    </source>
</reference>
<dbReference type="EMBL" id="WTFF01000299">
    <property type="protein sequence ID" value="MBW5485810.1"/>
    <property type="molecule type" value="Genomic_DNA"/>
</dbReference>
<dbReference type="Proteomes" id="UP000812013">
    <property type="component" value="Unassembled WGS sequence"/>
</dbReference>
<evidence type="ECO:0000256" key="1">
    <source>
        <dbReference type="ARBA" id="ARBA00022631"/>
    </source>
</evidence>
<organism evidence="3 4">
    <name type="scientific">Streptomyces bambusae</name>
    <dbReference type="NCBI Taxonomy" id="1550616"/>
    <lineage>
        <taxon>Bacteria</taxon>
        <taxon>Bacillati</taxon>
        <taxon>Actinomycetota</taxon>
        <taxon>Actinomycetes</taxon>
        <taxon>Kitasatosporales</taxon>
        <taxon>Streptomycetaceae</taxon>
        <taxon>Streptomyces</taxon>
    </lineage>
</organism>
<evidence type="ECO:0000259" key="2">
    <source>
        <dbReference type="Pfam" id="PF09349"/>
    </source>
</evidence>
<accession>A0ABS6ZGN5</accession>
<evidence type="ECO:0000313" key="4">
    <source>
        <dbReference type="Proteomes" id="UP000812013"/>
    </source>
</evidence>
<keyword evidence="3" id="KW-0456">Lyase</keyword>
<comment type="caution">
    <text evidence="3">The sequence shown here is derived from an EMBL/GenBank/DDBJ whole genome shotgun (WGS) entry which is preliminary data.</text>
</comment>
<dbReference type="SUPFAM" id="SSF158694">
    <property type="entry name" value="UraD-Like"/>
    <property type="match status" value="1"/>
</dbReference>
<dbReference type="GO" id="GO:0051997">
    <property type="term" value="F:2-oxo-4-hydroxy-4-carboxy-5-ureidoimidazoline decarboxylase activity"/>
    <property type="evidence" value="ECO:0007669"/>
    <property type="project" value="UniProtKB-EC"/>
</dbReference>
<gene>
    <name evidence="3" type="ORF">GPJ59_29050</name>
</gene>
<dbReference type="InterPro" id="IPR018020">
    <property type="entry name" value="OHCU_decarboxylase"/>
</dbReference>
<dbReference type="NCBIfam" id="NF010372">
    <property type="entry name" value="PRK13798.1"/>
    <property type="match status" value="1"/>
</dbReference>
<keyword evidence="4" id="KW-1185">Reference proteome</keyword>
<proteinExistence type="predicted"/>
<evidence type="ECO:0000313" key="3">
    <source>
        <dbReference type="EMBL" id="MBW5485810.1"/>
    </source>
</evidence>
<keyword evidence="1" id="KW-0659">Purine metabolism</keyword>
<name>A0ABS6ZGN5_9ACTN</name>
<dbReference type="EC" id="4.1.1.97" evidence="3"/>
<feature type="domain" description="Oxo-4-hydroxy-4-carboxy-5-ureidoimidazoline decarboxylase" evidence="2">
    <location>
        <begin position="30"/>
        <end position="88"/>
    </location>
</feature>